<keyword evidence="2 4" id="KW-0238">DNA-binding</keyword>
<dbReference type="PRINTS" id="PR00455">
    <property type="entry name" value="HTHTETR"/>
</dbReference>
<evidence type="ECO:0000256" key="1">
    <source>
        <dbReference type="ARBA" id="ARBA00023015"/>
    </source>
</evidence>
<sequence length="214" mass="23217">MATSPGLRPPRQARSHLTLQRILDAGRAVFAENGYDGFTIAEVCRRSGVSAGAVYTRFRDKDALVLAVHDHAMAGLLDEVRAMFAPAREWDELPTAVLVERAVQLLFAHFRRHAPIVRAAILRAAVDPTLRASGARAVEAMSDAFTARLLDRAADFPHPDRAAAVRSAFAMSFEAVSWDVAFGAEFRATGALGPDDLDERVPALCRMLLLTPPG</sequence>
<dbReference type="GO" id="GO:0003700">
    <property type="term" value="F:DNA-binding transcription factor activity"/>
    <property type="evidence" value="ECO:0007669"/>
    <property type="project" value="TreeGrafter"/>
</dbReference>
<keyword evidence="3" id="KW-0804">Transcription</keyword>
<dbReference type="InterPro" id="IPR009057">
    <property type="entry name" value="Homeodomain-like_sf"/>
</dbReference>
<evidence type="ECO:0000313" key="7">
    <source>
        <dbReference type="Proteomes" id="UP000657592"/>
    </source>
</evidence>
<dbReference type="InterPro" id="IPR001647">
    <property type="entry name" value="HTH_TetR"/>
</dbReference>
<evidence type="ECO:0000256" key="2">
    <source>
        <dbReference type="ARBA" id="ARBA00023125"/>
    </source>
</evidence>
<evidence type="ECO:0000256" key="4">
    <source>
        <dbReference type="PROSITE-ProRule" id="PRU00335"/>
    </source>
</evidence>
<proteinExistence type="predicted"/>
<feature type="domain" description="HTH tetR-type" evidence="5">
    <location>
        <begin position="16"/>
        <end position="76"/>
    </location>
</feature>
<dbReference type="InterPro" id="IPR023772">
    <property type="entry name" value="DNA-bd_HTH_TetR-type_CS"/>
</dbReference>
<evidence type="ECO:0000256" key="3">
    <source>
        <dbReference type="ARBA" id="ARBA00023163"/>
    </source>
</evidence>
<reference evidence="6" key="1">
    <citation type="journal article" date="2014" name="Int. J. Syst. Evol. Microbiol.">
        <title>Complete genome sequence of Corynebacterium casei LMG S-19264T (=DSM 44701T), isolated from a smear-ripened cheese.</title>
        <authorList>
            <consortium name="US DOE Joint Genome Institute (JGI-PGF)"/>
            <person name="Walter F."/>
            <person name="Albersmeier A."/>
            <person name="Kalinowski J."/>
            <person name="Ruckert C."/>
        </authorList>
    </citation>
    <scope>NUCLEOTIDE SEQUENCE</scope>
    <source>
        <strain evidence="6">CGMCC 1.15794</strain>
    </source>
</reference>
<dbReference type="AlphaFoldDB" id="A0A917MJY5"/>
<feature type="DNA-binding region" description="H-T-H motif" evidence="4">
    <location>
        <begin position="39"/>
        <end position="58"/>
    </location>
</feature>
<dbReference type="Proteomes" id="UP000657592">
    <property type="component" value="Unassembled WGS sequence"/>
</dbReference>
<organism evidence="6 7">
    <name type="scientific">Microbacterium album</name>
    <dbReference type="NCBI Taxonomy" id="2053191"/>
    <lineage>
        <taxon>Bacteria</taxon>
        <taxon>Bacillati</taxon>
        <taxon>Actinomycetota</taxon>
        <taxon>Actinomycetes</taxon>
        <taxon>Micrococcales</taxon>
        <taxon>Microbacteriaceae</taxon>
        <taxon>Microbacterium</taxon>
    </lineage>
</organism>
<keyword evidence="1" id="KW-0805">Transcription regulation</keyword>
<protein>
    <recommendedName>
        <fullName evidence="5">HTH tetR-type domain-containing protein</fullName>
    </recommendedName>
</protein>
<comment type="caution">
    <text evidence="6">The sequence shown here is derived from an EMBL/GenBank/DDBJ whole genome shotgun (WGS) entry which is preliminary data.</text>
</comment>
<dbReference type="InterPro" id="IPR050109">
    <property type="entry name" value="HTH-type_TetR-like_transc_reg"/>
</dbReference>
<gene>
    <name evidence="6" type="ORF">GCM10010921_00730</name>
</gene>
<keyword evidence="7" id="KW-1185">Reference proteome</keyword>
<dbReference type="PANTHER" id="PTHR30055:SF234">
    <property type="entry name" value="HTH-TYPE TRANSCRIPTIONAL REGULATOR BETI"/>
    <property type="match status" value="1"/>
</dbReference>
<evidence type="ECO:0000259" key="5">
    <source>
        <dbReference type="PROSITE" id="PS50977"/>
    </source>
</evidence>
<accession>A0A917MJY5</accession>
<dbReference type="PROSITE" id="PS01081">
    <property type="entry name" value="HTH_TETR_1"/>
    <property type="match status" value="1"/>
</dbReference>
<dbReference type="SUPFAM" id="SSF46689">
    <property type="entry name" value="Homeodomain-like"/>
    <property type="match status" value="1"/>
</dbReference>
<dbReference type="RefSeq" id="WP_188754261.1">
    <property type="nucleotide sequence ID" value="NZ_BMJY01000001.1"/>
</dbReference>
<name>A0A917MJY5_9MICO</name>
<dbReference type="EMBL" id="BMJY01000001">
    <property type="protein sequence ID" value="GGH33636.1"/>
    <property type="molecule type" value="Genomic_DNA"/>
</dbReference>
<dbReference type="Pfam" id="PF00440">
    <property type="entry name" value="TetR_N"/>
    <property type="match status" value="1"/>
</dbReference>
<dbReference type="GO" id="GO:0000976">
    <property type="term" value="F:transcription cis-regulatory region binding"/>
    <property type="evidence" value="ECO:0007669"/>
    <property type="project" value="TreeGrafter"/>
</dbReference>
<evidence type="ECO:0000313" key="6">
    <source>
        <dbReference type="EMBL" id="GGH33636.1"/>
    </source>
</evidence>
<reference evidence="6" key="2">
    <citation type="submission" date="2020-09" db="EMBL/GenBank/DDBJ databases">
        <authorList>
            <person name="Sun Q."/>
            <person name="Zhou Y."/>
        </authorList>
    </citation>
    <scope>NUCLEOTIDE SEQUENCE</scope>
    <source>
        <strain evidence="6">CGMCC 1.15794</strain>
    </source>
</reference>
<dbReference type="PROSITE" id="PS50977">
    <property type="entry name" value="HTH_TETR_2"/>
    <property type="match status" value="1"/>
</dbReference>
<dbReference type="Gene3D" id="1.10.357.10">
    <property type="entry name" value="Tetracycline Repressor, domain 2"/>
    <property type="match status" value="1"/>
</dbReference>
<dbReference type="PANTHER" id="PTHR30055">
    <property type="entry name" value="HTH-TYPE TRANSCRIPTIONAL REGULATOR RUTR"/>
    <property type="match status" value="1"/>
</dbReference>